<dbReference type="PROSITE" id="PS51257">
    <property type="entry name" value="PROKAR_LIPOPROTEIN"/>
    <property type="match status" value="1"/>
</dbReference>
<feature type="chain" id="PRO_5008620648" description="Lipoprotein" evidence="1">
    <location>
        <begin position="19"/>
        <end position="194"/>
    </location>
</feature>
<name>A0A1B8ZJ27_9FLAO</name>
<dbReference type="EMBL" id="MAYG01000012">
    <property type="protein sequence ID" value="OCA71609.1"/>
    <property type="molecule type" value="Genomic_DNA"/>
</dbReference>
<dbReference type="STRING" id="651561.BBI00_18030"/>
<feature type="signal peptide" evidence="1">
    <location>
        <begin position="1"/>
        <end position="18"/>
    </location>
</feature>
<dbReference type="OrthoDB" id="1253321at2"/>
<dbReference type="AlphaFoldDB" id="A0A1B8ZJ27"/>
<sequence length="194" mass="22413">MKKLNKIALLLATLTAIACNKNSSSSSDKIELSYSLENKEKKINLVLYNNTDEDFIVIISKTLSFDSKHSASEKLEEYKPLDADLLSQENTSFSKQIDSINLSLNPDTSPNDIKHSFPTAVLVKKKEKKQLEYKFNNNFTLNKEYKSSFSKMRDILNIPYNLEMIKKMLECRKDGQYKIYLDDFVIKDSIKVKF</sequence>
<dbReference type="RefSeq" id="WP_065400255.1">
    <property type="nucleotide sequence ID" value="NZ_CP033811.1"/>
</dbReference>
<evidence type="ECO:0000256" key="1">
    <source>
        <dbReference type="SAM" id="SignalP"/>
    </source>
</evidence>
<keyword evidence="1" id="KW-0732">Signal</keyword>
<reference evidence="3" key="1">
    <citation type="submission" date="2016-07" db="EMBL/GenBank/DDBJ databases">
        <authorList>
            <person name="Florea S."/>
            <person name="Webb J.S."/>
            <person name="Jaromczyk J."/>
            <person name="Schardl C.L."/>
        </authorList>
    </citation>
    <scope>NUCLEOTIDE SEQUENCE [LARGE SCALE GENOMIC DNA]</scope>
    <source>
        <strain evidence="3">CC-VM-7</strain>
    </source>
</reference>
<dbReference type="KEGG" id="carh:EGY05_23775"/>
<evidence type="ECO:0000313" key="2">
    <source>
        <dbReference type="EMBL" id="OCA71609.1"/>
    </source>
</evidence>
<accession>A0A1B8ZJ27</accession>
<evidence type="ECO:0008006" key="4">
    <source>
        <dbReference type="Google" id="ProtNLM"/>
    </source>
</evidence>
<gene>
    <name evidence="2" type="ORF">BBI00_18030</name>
</gene>
<proteinExistence type="predicted"/>
<protein>
    <recommendedName>
        <fullName evidence="4">Lipoprotein</fullName>
    </recommendedName>
</protein>
<evidence type="ECO:0000313" key="3">
    <source>
        <dbReference type="Proteomes" id="UP000093432"/>
    </source>
</evidence>
<comment type="caution">
    <text evidence="2">The sequence shown here is derived from an EMBL/GenBank/DDBJ whole genome shotgun (WGS) entry which is preliminary data.</text>
</comment>
<organism evidence="2 3">
    <name type="scientific">Chryseobacterium arthrosphaerae</name>
    <dbReference type="NCBI Taxonomy" id="651561"/>
    <lineage>
        <taxon>Bacteria</taxon>
        <taxon>Pseudomonadati</taxon>
        <taxon>Bacteroidota</taxon>
        <taxon>Flavobacteriia</taxon>
        <taxon>Flavobacteriales</taxon>
        <taxon>Weeksellaceae</taxon>
        <taxon>Chryseobacterium group</taxon>
        <taxon>Chryseobacterium</taxon>
    </lineage>
</organism>
<dbReference type="Proteomes" id="UP000093432">
    <property type="component" value="Unassembled WGS sequence"/>
</dbReference>